<feature type="signal peptide" evidence="4">
    <location>
        <begin position="1"/>
        <end position="23"/>
    </location>
</feature>
<feature type="chain" id="PRO_5040224845" description="Leucine-rich repeat protein" evidence="4">
    <location>
        <begin position="24"/>
        <end position="384"/>
    </location>
</feature>
<keyword evidence="3" id="KW-0175">Coiled coil</keyword>
<organism evidence="5 6">
    <name type="scientific">Chironomus riparius</name>
    <dbReference type="NCBI Taxonomy" id="315576"/>
    <lineage>
        <taxon>Eukaryota</taxon>
        <taxon>Metazoa</taxon>
        <taxon>Ecdysozoa</taxon>
        <taxon>Arthropoda</taxon>
        <taxon>Hexapoda</taxon>
        <taxon>Insecta</taxon>
        <taxon>Pterygota</taxon>
        <taxon>Neoptera</taxon>
        <taxon>Endopterygota</taxon>
        <taxon>Diptera</taxon>
        <taxon>Nematocera</taxon>
        <taxon>Chironomoidea</taxon>
        <taxon>Chironomidae</taxon>
        <taxon>Chironominae</taxon>
        <taxon>Chironomus</taxon>
    </lineage>
</organism>
<dbReference type="Proteomes" id="UP001153620">
    <property type="component" value="Chromosome 1"/>
</dbReference>
<accession>A0A9N9RI77</accession>
<feature type="coiled-coil region" evidence="3">
    <location>
        <begin position="320"/>
        <end position="361"/>
    </location>
</feature>
<evidence type="ECO:0008006" key="7">
    <source>
        <dbReference type="Google" id="ProtNLM"/>
    </source>
</evidence>
<dbReference type="InterPro" id="IPR032675">
    <property type="entry name" value="LRR_dom_sf"/>
</dbReference>
<evidence type="ECO:0000313" key="5">
    <source>
        <dbReference type="EMBL" id="CAG9798478.1"/>
    </source>
</evidence>
<dbReference type="SUPFAM" id="SSF52058">
    <property type="entry name" value="L domain-like"/>
    <property type="match status" value="1"/>
</dbReference>
<evidence type="ECO:0000256" key="2">
    <source>
        <dbReference type="ARBA" id="ARBA00022737"/>
    </source>
</evidence>
<dbReference type="Gene3D" id="3.80.10.10">
    <property type="entry name" value="Ribonuclease Inhibitor"/>
    <property type="match status" value="2"/>
</dbReference>
<reference evidence="5" key="1">
    <citation type="submission" date="2022-01" db="EMBL/GenBank/DDBJ databases">
        <authorList>
            <person name="King R."/>
        </authorList>
    </citation>
    <scope>NUCLEOTIDE SEQUENCE</scope>
</reference>
<evidence type="ECO:0000313" key="6">
    <source>
        <dbReference type="Proteomes" id="UP001153620"/>
    </source>
</evidence>
<evidence type="ECO:0000256" key="3">
    <source>
        <dbReference type="SAM" id="Coils"/>
    </source>
</evidence>
<dbReference type="AlphaFoldDB" id="A0A9N9RI77"/>
<evidence type="ECO:0000256" key="4">
    <source>
        <dbReference type="SAM" id="SignalP"/>
    </source>
</evidence>
<proteinExistence type="predicted"/>
<keyword evidence="4" id="KW-0732">Signal</keyword>
<dbReference type="EMBL" id="OU895877">
    <property type="protein sequence ID" value="CAG9798478.1"/>
    <property type="molecule type" value="Genomic_DNA"/>
</dbReference>
<keyword evidence="6" id="KW-1185">Reference proteome</keyword>
<sequence>MNLKVLVCVFAFMFVSNLSFVCGQNEALSCNYSNSSSGYSCGLKIINPNGFNNFTGINGTHLIGMTDIDVLHVYKSLSNTLNIPSIICETFQNTQTIELTASGIQIIDEDSFQKCTKLQFLDLKNNKIRQFHKNAFKENSELAYLLLWYNQITELPEDPFSNLQKLVRLDFELNQITNLPENIFNPLTGLSILYLERNLIEVLPRNIFSSLQNMSTLVMHNNKLKILHSDSFGHLPKLDEVHMYSNQIDAIDERLINNTGINSFNLQSNLCVSKDITDNSVTRESMRADLKLCFENYDRIMSGCADGNIDERVCKLEGKHEEVIKDIKALTEENEQMRLEINNLAKEKQELEENILTQNKIFIAAITELEHQMFELKGCGCGCQ</sequence>
<dbReference type="InterPro" id="IPR003591">
    <property type="entry name" value="Leu-rich_rpt_typical-subtyp"/>
</dbReference>
<dbReference type="PANTHER" id="PTHR24366">
    <property type="entry name" value="IG(IMMUNOGLOBULIN) AND LRR(LEUCINE RICH REPEAT) DOMAINS"/>
    <property type="match status" value="1"/>
</dbReference>
<evidence type="ECO:0000256" key="1">
    <source>
        <dbReference type="ARBA" id="ARBA00022614"/>
    </source>
</evidence>
<gene>
    <name evidence="5" type="ORF">CHIRRI_LOCUS1460</name>
</gene>
<reference evidence="5" key="2">
    <citation type="submission" date="2022-10" db="EMBL/GenBank/DDBJ databases">
        <authorList>
            <consortium name="ENA_rothamsted_submissions"/>
            <consortium name="culmorum"/>
            <person name="King R."/>
        </authorList>
    </citation>
    <scope>NUCLEOTIDE SEQUENCE</scope>
</reference>
<keyword evidence="2" id="KW-0677">Repeat</keyword>
<dbReference type="PANTHER" id="PTHR24366:SF96">
    <property type="entry name" value="LEUCINE RICH REPEAT CONTAINING 53"/>
    <property type="match status" value="1"/>
</dbReference>
<dbReference type="InterPro" id="IPR001611">
    <property type="entry name" value="Leu-rich_rpt"/>
</dbReference>
<dbReference type="OrthoDB" id="676979at2759"/>
<name>A0A9N9RI77_9DIPT</name>
<protein>
    <recommendedName>
        <fullName evidence="7">Leucine-rich repeat protein</fullName>
    </recommendedName>
</protein>
<dbReference type="Pfam" id="PF13855">
    <property type="entry name" value="LRR_8"/>
    <property type="match status" value="2"/>
</dbReference>
<dbReference type="SMART" id="SM00369">
    <property type="entry name" value="LRR_TYP"/>
    <property type="match status" value="6"/>
</dbReference>
<keyword evidence="1" id="KW-0433">Leucine-rich repeat</keyword>